<evidence type="ECO:0000313" key="1">
    <source>
        <dbReference type="EMBL" id="SPE17680.1"/>
    </source>
</evidence>
<dbReference type="OrthoDB" id="104580at2"/>
<organism evidence="1 2">
    <name type="scientific">Candidatus Sulfuritelmatomonas gaucii</name>
    <dbReference type="NCBI Taxonomy" id="2043161"/>
    <lineage>
        <taxon>Bacteria</taxon>
        <taxon>Pseudomonadati</taxon>
        <taxon>Acidobacteriota</taxon>
        <taxon>Terriglobia</taxon>
        <taxon>Terriglobales</taxon>
        <taxon>Acidobacteriaceae</taxon>
        <taxon>Candidatus Sulfuritelmatomonas</taxon>
    </lineage>
</organism>
<sequence>MSRLLDPKEISLDDYLQPDFRESLFPLRHDESFDRMLTYLSHSELTSFADIAVVSVLEKLVGNDSDQVSLTSARDLDRRDLEKGNFVFVGSAISNPWVSLFADKLNFKMVEEGVGGRMYFRNRSPQPGEQQEYEGLVRTGSPGDDFATISLLPSSLGQGNVLILQGFRQEGTEALGALLSNASDRARLEQAVRHATNGSPYFEALIRSRAIAGAPVSIEIVATRDIRP</sequence>
<dbReference type="Proteomes" id="UP000239735">
    <property type="component" value="Unassembled WGS sequence"/>
</dbReference>
<proteinExistence type="predicted"/>
<reference evidence="2" key="1">
    <citation type="submission" date="2018-02" db="EMBL/GenBank/DDBJ databases">
        <authorList>
            <person name="Hausmann B."/>
        </authorList>
    </citation>
    <scope>NUCLEOTIDE SEQUENCE [LARGE SCALE GENOMIC DNA]</scope>
    <source>
        <strain evidence="2">Peat soil MAG SbA5</strain>
    </source>
</reference>
<gene>
    <name evidence="1" type="ORF">SBA5_110040</name>
</gene>
<accession>A0A2N9L352</accession>
<dbReference type="EMBL" id="OKRB01000013">
    <property type="protein sequence ID" value="SPE17680.1"/>
    <property type="molecule type" value="Genomic_DNA"/>
</dbReference>
<name>A0A2N9L352_9BACT</name>
<evidence type="ECO:0000313" key="2">
    <source>
        <dbReference type="Proteomes" id="UP000239735"/>
    </source>
</evidence>
<protein>
    <submittedName>
        <fullName evidence="1">Uncharacterized protein</fullName>
    </submittedName>
</protein>
<dbReference type="AlphaFoldDB" id="A0A2N9L352"/>